<dbReference type="Proteomes" id="UP000253961">
    <property type="component" value="Unassembled WGS sequence"/>
</dbReference>
<evidence type="ECO:0000313" key="1">
    <source>
        <dbReference type="EMBL" id="RDC54610.1"/>
    </source>
</evidence>
<dbReference type="OrthoDB" id="771210at2"/>
<sequence length="63" mass="6710">MSDNKQKQDGREDSKVDLNDASEVAYAAKQAGVTSAQYKELAKASGSSSRAKIAEYIKSNAKA</sequence>
<protein>
    <submittedName>
        <fullName evidence="1">DUF3606 domain-containing protein</fullName>
    </submittedName>
</protein>
<accession>A0A369PQR1</accession>
<evidence type="ECO:0000313" key="2">
    <source>
        <dbReference type="Proteomes" id="UP000253961"/>
    </source>
</evidence>
<organism evidence="1 2">
    <name type="scientific">Pedobacter chinensis</name>
    <dbReference type="NCBI Taxonomy" id="2282421"/>
    <lineage>
        <taxon>Bacteria</taxon>
        <taxon>Pseudomonadati</taxon>
        <taxon>Bacteroidota</taxon>
        <taxon>Sphingobacteriia</taxon>
        <taxon>Sphingobacteriales</taxon>
        <taxon>Sphingobacteriaceae</taxon>
        <taxon>Pedobacter</taxon>
    </lineage>
</organism>
<dbReference type="Pfam" id="PF12244">
    <property type="entry name" value="DUF3606"/>
    <property type="match status" value="1"/>
</dbReference>
<comment type="caution">
    <text evidence="1">The sequence shown here is derived from an EMBL/GenBank/DDBJ whole genome shotgun (WGS) entry which is preliminary data.</text>
</comment>
<gene>
    <name evidence="1" type="ORF">DU508_20525</name>
</gene>
<reference evidence="1 2" key="1">
    <citation type="submission" date="2018-07" db="EMBL/GenBank/DDBJ databases">
        <title>Pedobacter sp. nov., isolated from soil.</title>
        <authorList>
            <person name="Zhou L.Y."/>
            <person name="Du Z.J."/>
        </authorList>
    </citation>
    <scope>NUCLEOTIDE SEQUENCE [LARGE SCALE GENOMIC DNA]</scope>
    <source>
        <strain evidence="1 2">JDX94</strain>
    </source>
</reference>
<proteinExistence type="predicted"/>
<keyword evidence="2" id="KW-1185">Reference proteome</keyword>
<dbReference type="InterPro" id="IPR022037">
    <property type="entry name" value="DUF3606"/>
</dbReference>
<dbReference type="AlphaFoldDB" id="A0A369PQR1"/>
<name>A0A369PQR1_9SPHI</name>
<dbReference type="EMBL" id="QPKV01000012">
    <property type="protein sequence ID" value="RDC54610.1"/>
    <property type="molecule type" value="Genomic_DNA"/>
</dbReference>
<dbReference type="RefSeq" id="WP_056095135.1">
    <property type="nucleotide sequence ID" value="NZ_QPKV01000012.1"/>
</dbReference>